<evidence type="ECO:0000313" key="9">
    <source>
        <dbReference type="Proteomes" id="UP000291121"/>
    </source>
</evidence>
<keyword evidence="4 6" id="KW-0862">Zinc</keyword>
<dbReference type="AlphaFoldDB" id="A0A4P6G8K6"/>
<dbReference type="Gene3D" id="3.40.390.10">
    <property type="entry name" value="Collagenase (Catalytic Domain)"/>
    <property type="match status" value="1"/>
</dbReference>
<gene>
    <name evidence="8" type="ORF">CUN61_30370</name>
</gene>
<dbReference type="InterPro" id="IPR001506">
    <property type="entry name" value="Peptidase_M12A"/>
</dbReference>
<dbReference type="InterPro" id="IPR006026">
    <property type="entry name" value="Peptidase_Metallo"/>
</dbReference>
<dbReference type="InterPro" id="IPR024079">
    <property type="entry name" value="MetalloPept_cat_dom_sf"/>
</dbReference>
<accession>A0A4P6G8K6</accession>
<evidence type="ECO:0000313" key="8">
    <source>
        <dbReference type="EMBL" id="QAY87993.1"/>
    </source>
</evidence>
<keyword evidence="1 6" id="KW-0645">Protease</keyword>
<evidence type="ECO:0000256" key="6">
    <source>
        <dbReference type="PROSITE-ProRule" id="PRU01211"/>
    </source>
</evidence>
<dbReference type="PANTHER" id="PTHR10127:SF780">
    <property type="entry name" value="METALLOENDOPEPTIDASE"/>
    <property type="match status" value="1"/>
</dbReference>
<dbReference type="Pfam" id="PF01400">
    <property type="entry name" value="Astacin"/>
    <property type="match status" value="1"/>
</dbReference>
<proteinExistence type="predicted"/>
<dbReference type="PRINTS" id="PR00480">
    <property type="entry name" value="ASTACIN"/>
</dbReference>
<feature type="binding site" evidence="6">
    <location>
        <position position="180"/>
    </location>
    <ligand>
        <name>Zn(2+)</name>
        <dbReference type="ChEBI" id="CHEBI:29105"/>
        <note>catalytic</note>
    </ligand>
</feature>
<dbReference type="SUPFAM" id="SSF55486">
    <property type="entry name" value="Metalloproteases ('zincins'), catalytic domain"/>
    <property type="match status" value="1"/>
</dbReference>
<keyword evidence="9" id="KW-1185">Reference proteome</keyword>
<keyword evidence="3 6" id="KW-0378">Hydrolase</keyword>
<organism evidence="8 9">
    <name type="scientific">Pseudomonas arsenicoxydans</name>
    <dbReference type="NCBI Taxonomy" id="702115"/>
    <lineage>
        <taxon>Bacteria</taxon>
        <taxon>Pseudomonadati</taxon>
        <taxon>Pseudomonadota</taxon>
        <taxon>Gammaproteobacteria</taxon>
        <taxon>Pseudomonadales</taxon>
        <taxon>Pseudomonadaceae</taxon>
        <taxon>Pseudomonas</taxon>
    </lineage>
</organism>
<protein>
    <recommendedName>
        <fullName evidence="7">Peptidase M12A domain-containing protein</fullName>
    </recommendedName>
</protein>
<keyword evidence="2 6" id="KW-0479">Metal-binding</keyword>
<dbReference type="GO" id="GO:0004222">
    <property type="term" value="F:metalloendopeptidase activity"/>
    <property type="evidence" value="ECO:0007669"/>
    <property type="project" value="UniProtKB-UniRule"/>
</dbReference>
<feature type="active site" evidence="6">
    <location>
        <position position="171"/>
    </location>
</feature>
<feature type="domain" description="Peptidase M12A" evidence="7">
    <location>
        <begin position="69"/>
        <end position="277"/>
    </location>
</feature>
<evidence type="ECO:0000256" key="5">
    <source>
        <dbReference type="ARBA" id="ARBA00023049"/>
    </source>
</evidence>
<comment type="caution">
    <text evidence="6">Lacks conserved residue(s) required for the propagation of feature annotation.</text>
</comment>
<dbReference type="GO" id="GO:0006508">
    <property type="term" value="P:proteolysis"/>
    <property type="evidence" value="ECO:0007669"/>
    <property type="project" value="UniProtKB-KW"/>
</dbReference>
<dbReference type="Proteomes" id="UP000291121">
    <property type="component" value="Chromosome"/>
</dbReference>
<dbReference type="EMBL" id="CP024767">
    <property type="protein sequence ID" value="QAY87993.1"/>
    <property type="molecule type" value="Genomic_DNA"/>
</dbReference>
<evidence type="ECO:0000256" key="4">
    <source>
        <dbReference type="ARBA" id="ARBA00022833"/>
    </source>
</evidence>
<evidence type="ECO:0000256" key="3">
    <source>
        <dbReference type="ARBA" id="ARBA00022801"/>
    </source>
</evidence>
<sequence length="492" mass="54896">MFRPISWLPSFSELTLITICVLGIAQSASGGTFAPDKDTPLTEQQIKRLGRATLEGRIYSGDVIYYADRLIKSGVRANRWPGGILYFEVDPSVTASQKAAFVQACQAWSANTPVTCVERNGEPNYVYVATHNGEECGQKKTSCSYIGMSKGKQDFFIYIDQWQDARAIQHEIGHAFGLIHEQQRPDRDNFVSIAWGNIDEKNRSNFDILSVTTVTEYDFESIMHYGNCSFSNKPCDPNAPTESASTIFPKACNRTLVGGVSITPLDIDGMRAAYLPQIAGLYAKSRRPACGVHNLSPEQISSICGSSNCSQASPISFNRKEDFHHEECSGGFVTDPESFKTCPSKKTLLSSSSNSATFACGTGNPETKYYWDWSCGCAQQSLEKLCTNVEDEFDAAFYNKLRKSTDTRDIATVRYLDQIAGWKKLGLIEEPTSKAVGKLLIKNYLKKSFDERLYSVLCNMRIMIELNLYTKRNYILKHVDFQKLARAEGLTL</sequence>
<evidence type="ECO:0000256" key="2">
    <source>
        <dbReference type="ARBA" id="ARBA00022723"/>
    </source>
</evidence>
<feature type="binding site" evidence="6">
    <location>
        <position position="174"/>
    </location>
    <ligand>
        <name>Zn(2+)</name>
        <dbReference type="ChEBI" id="CHEBI:29105"/>
        <note>catalytic</note>
    </ligand>
</feature>
<feature type="binding site" evidence="6">
    <location>
        <position position="170"/>
    </location>
    <ligand>
        <name>Zn(2+)</name>
        <dbReference type="ChEBI" id="CHEBI:29105"/>
        <note>catalytic</note>
    </ligand>
</feature>
<dbReference type="SMART" id="SM00235">
    <property type="entry name" value="ZnMc"/>
    <property type="match status" value="1"/>
</dbReference>
<evidence type="ECO:0000256" key="1">
    <source>
        <dbReference type="ARBA" id="ARBA00022670"/>
    </source>
</evidence>
<keyword evidence="5 6" id="KW-0482">Metalloprotease</keyword>
<reference evidence="8 9" key="1">
    <citation type="submission" date="2017-11" db="EMBL/GenBank/DDBJ databases">
        <title>Genome sequence of Pseudomonas arsenicoxydans ACM1.</title>
        <authorList>
            <person name="Nascimento F.X."/>
        </authorList>
    </citation>
    <scope>NUCLEOTIDE SEQUENCE [LARGE SCALE GENOMIC DNA]</scope>
    <source>
        <strain evidence="8 9">ACM1</strain>
    </source>
</reference>
<evidence type="ECO:0000259" key="7">
    <source>
        <dbReference type="PROSITE" id="PS51864"/>
    </source>
</evidence>
<dbReference type="GO" id="GO:0008270">
    <property type="term" value="F:zinc ion binding"/>
    <property type="evidence" value="ECO:0007669"/>
    <property type="project" value="UniProtKB-UniRule"/>
</dbReference>
<dbReference type="PROSITE" id="PS51864">
    <property type="entry name" value="ASTACIN"/>
    <property type="match status" value="1"/>
</dbReference>
<comment type="cofactor">
    <cofactor evidence="6">
        <name>Zn(2+)</name>
        <dbReference type="ChEBI" id="CHEBI:29105"/>
    </cofactor>
    <text evidence="6">Binds 1 zinc ion per subunit.</text>
</comment>
<dbReference type="RefSeq" id="WP_208669774.1">
    <property type="nucleotide sequence ID" value="NZ_CP024767.1"/>
</dbReference>
<dbReference type="PANTHER" id="PTHR10127">
    <property type="entry name" value="DISCOIDIN, CUB, EGF, LAMININ , AND ZINC METALLOPROTEASE DOMAIN CONTAINING"/>
    <property type="match status" value="1"/>
</dbReference>
<name>A0A4P6G8K6_9PSED</name>